<dbReference type="EMBL" id="FWFN01000002">
    <property type="protein sequence ID" value="SLN27871.1"/>
    <property type="molecule type" value="Genomic_DNA"/>
</dbReference>
<dbReference type="RefSeq" id="WP_085886982.1">
    <property type="nucleotide sequence ID" value="NZ_FWFN01000002.1"/>
</dbReference>
<evidence type="ECO:0000313" key="2">
    <source>
        <dbReference type="Proteomes" id="UP000193963"/>
    </source>
</evidence>
<organism evidence="1 2">
    <name type="scientific">Pseudooceanicola marinus</name>
    <dbReference type="NCBI Taxonomy" id="396013"/>
    <lineage>
        <taxon>Bacteria</taxon>
        <taxon>Pseudomonadati</taxon>
        <taxon>Pseudomonadota</taxon>
        <taxon>Alphaproteobacteria</taxon>
        <taxon>Rhodobacterales</taxon>
        <taxon>Paracoccaceae</taxon>
        <taxon>Pseudooceanicola</taxon>
    </lineage>
</organism>
<dbReference type="AlphaFoldDB" id="A0A1X6YQX2"/>
<dbReference type="Gene3D" id="3.30.2000.30">
    <property type="match status" value="1"/>
</dbReference>
<sequence length="136" mass="14290">MSYAMAAALQEAIYSRLTADPGLSSLVGSAIFDAPPAGPAPETYVALGPEQARDWSTMCGGGAQHDLVISVVTSEAGFQTAKAVAAAVSDALDQPLPALSRGVLAGLHFLKARARRDEAGQLRRIDLRYRARVHDT</sequence>
<dbReference type="OrthoDB" id="7644395at2"/>
<protein>
    <recommendedName>
        <fullName evidence="3">Gene transfer agent protein</fullName>
    </recommendedName>
</protein>
<reference evidence="2" key="1">
    <citation type="submission" date="2017-03" db="EMBL/GenBank/DDBJ databases">
        <authorList>
            <person name="Rodrigo-Torres L."/>
            <person name="Arahal R.D."/>
            <person name="Lucena T."/>
        </authorList>
    </citation>
    <scope>NUCLEOTIDE SEQUENCE [LARGE SCALE GENOMIC DNA]</scope>
    <source>
        <strain evidence="2">CECT 7751</strain>
    </source>
</reference>
<keyword evidence="2" id="KW-1185">Reference proteome</keyword>
<evidence type="ECO:0000313" key="1">
    <source>
        <dbReference type="EMBL" id="SLN27871.1"/>
    </source>
</evidence>
<name>A0A1X6YQX2_9RHOB</name>
<dbReference type="InterPro" id="IPR053745">
    <property type="entry name" value="Viral_Tail_Comp_sf"/>
</dbReference>
<accession>A0A1X6YQX2</accession>
<gene>
    <name evidence="1" type="ORF">PSM7751_01084</name>
</gene>
<dbReference type="InterPro" id="IPR021508">
    <property type="entry name" value="Gp17-like"/>
</dbReference>
<dbReference type="Pfam" id="PF11367">
    <property type="entry name" value="Tail_completion_gp17"/>
    <property type="match status" value="1"/>
</dbReference>
<dbReference type="Proteomes" id="UP000193963">
    <property type="component" value="Unassembled WGS sequence"/>
</dbReference>
<proteinExistence type="predicted"/>
<evidence type="ECO:0008006" key="3">
    <source>
        <dbReference type="Google" id="ProtNLM"/>
    </source>
</evidence>